<name>A0A1J1IWZ4_9DIPT</name>
<keyword evidence="2" id="KW-1185">Reference proteome</keyword>
<reference evidence="1 2" key="1">
    <citation type="submission" date="2015-04" db="EMBL/GenBank/DDBJ databases">
        <authorList>
            <person name="Syromyatnikov M.Y."/>
            <person name="Popov V.N."/>
        </authorList>
    </citation>
    <scope>NUCLEOTIDE SEQUENCE [LARGE SCALE GENOMIC DNA]</scope>
</reference>
<accession>A0A1J1IWZ4</accession>
<sequence>MEVKLNDHKLVTSSFLVQPISSHPNCNEEKLFNQNSWRVYRIKTFTLKSIKIILDFHISNNFNKLVDFDVKKHKL</sequence>
<dbReference type="Proteomes" id="UP000183832">
    <property type="component" value="Unassembled WGS sequence"/>
</dbReference>
<protein>
    <submittedName>
        <fullName evidence="1">CLUMA_CG017692, isoform A</fullName>
    </submittedName>
</protein>
<organism evidence="1 2">
    <name type="scientific">Clunio marinus</name>
    <dbReference type="NCBI Taxonomy" id="568069"/>
    <lineage>
        <taxon>Eukaryota</taxon>
        <taxon>Metazoa</taxon>
        <taxon>Ecdysozoa</taxon>
        <taxon>Arthropoda</taxon>
        <taxon>Hexapoda</taxon>
        <taxon>Insecta</taxon>
        <taxon>Pterygota</taxon>
        <taxon>Neoptera</taxon>
        <taxon>Endopterygota</taxon>
        <taxon>Diptera</taxon>
        <taxon>Nematocera</taxon>
        <taxon>Chironomoidea</taxon>
        <taxon>Chironomidae</taxon>
        <taxon>Clunio</taxon>
    </lineage>
</organism>
<evidence type="ECO:0000313" key="2">
    <source>
        <dbReference type="Proteomes" id="UP000183832"/>
    </source>
</evidence>
<evidence type="ECO:0000313" key="1">
    <source>
        <dbReference type="EMBL" id="CRL04624.1"/>
    </source>
</evidence>
<gene>
    <name evidence="1" type="ORF">CLUMA_CG017692</name>
</gene>
<proteinExistence type="predicted"/>
<dbReference type="EMBL" id="CVRI01000063">
    <property type="protein sequence ID" value="CRL04624.1"/>
    <property type="molecule type" value="Genomic_DNA"/>
</dbReference>
<dbReference type="AlphaFoldDB" id="A0A1J1IWZ4"/>